<organism evidence="1 2">
    <name type="scientific">Camellia sinensis var. sinensis</name>
    <name type="common">China tea</name>
    <dbReference type="NCBI Taxonomy" id="542762"/>
    <lineage>
        <taxon>Eukaryota</taxon>
        <taxon>Viridiplantae</taxon>
        <taxon>Streptophyta</taxon>
        <taxon>Embryophyta</taxon>
        <taxon>Tracheophyta</taxon>
        <taxon>Spermatophyta</taxon>
        <taxon>Magnoliopsida</taxon>
        <taxon>eudicotyledons</taxon>
        <taxon>Gunneridae</taxon>
        <taxon>Pentapetalae</taxon>
        <taxon>asterids</taxon>
        <taxon>Ericales</taxon>
        <taxon>Theaceae</taxon>
        <taxon>Camellia</taxon>
    </lineage>
</organism>
<dbReference type="EMBL" id="SDRB02009725">
    <property type="protein sequence ID" value="THG07871.1"/>
    <property type="molecule type" value="Genomic_DNA"/>
</dbReference>
<evidence type="ECO:0000313" key="2">
    <source>
        <dbReference type="Proteomes" id="UP000306102"/>
    </source>
</evidence>
<sequence>MKENSVRDLVCEAERINPPQWVGFQDWVVVVGSGLPSRVGRRREWVAGEARFSGGKGVKALVNSAVNLDVDILPDVKMTALWTVGVICVDNKGHIAFGASSRGIALKLPGTSPKLKAIEIAAAYNSLSVGMGYFGSSMERPKETTTNGRVLISFQLRAFVPGYPVHPVIVRYPLVHFDQSCSQHGTDKTAGTLVDQAEARISLPGTSPKLKAIEIAAAYNSLSVGMGYFGSSMERPKVSIFRTTKQQNRTDTDQFAARIDVGGRFGLYLSKIPISLGQVGFQILGPISLGLASLGFGLCLGSGSRQRVKRKAKCRSPQSRSSVQTLTRLAARKQSKLPFKTSRTGKRPTRKTFVDMKKVMYRSNIAGVMKTVLEFDFNDRHVKQSHKIPFWLMIDAIRVHKLDPVAYKKCDATVCRVIQTYNPIDEKFYIGGIGLPIRNSDIRLLFGWQCGKEKLDLSHVSKGPADFIQRRCPNVSRISSKVIKDALVVAMRGKTERDEEDVAKLMCLYICAKLFFPTTGESIG</sequence>
<protein>
    <submittedName>
        <fullName evidence="1">Uncharacterized protein</fullName>
    </submittedName>
</protein>
<keyword evidence="2" id="KW-1185">Reference proteome</keyword>
<reference evidence="1 2" key="1">
    <citation type="journal article" date="2018" name="Proc. Natl. Acad. Sci. U.S.A.">
        <title>Draft genome sequence of Camellia sinensis var. sinensis provides insights into the evolution of the tea genome and tea quality.</title>
        <authorList>
            <person name="Wei C."/>
            <person name="Yang H."/>
            <person name="Wang S."/>
            <person name="Zhao J."/>
            <person name="Liu C."/>
            <person name="Gao L."/>
            <person name="Xia E."/>
            <person name="Lu Y."/>
            <person name="Tai Y."/>
            <person name="She G."/>
            <person name="Sun J."/>
            <person name="Cao H."/>
            <person name="Tong W."/>
            <person name="Gao Q."/>
            <person name="Li Y."/>
            <person name="Deng W."/>
            <person name="Jiang X."/>
            <person name="Wang W."/>
            <person name="Chen Q."/>
            <person name="Zhang S."/>
            <person name="Li H."/>
            <person name="Wu J."/>
            <person name="Wang P."/>
            <person name="Li P."/>
            <person name="Shi C."/>
            <person name="Zheng F."/>
            <person name="Jian J."/>
            <person name="Huang B."/>
            <person name="Shan D."/>
            <person name="Shi M."/>
            <person name="Fang C."/>
            <person name="Yue Y."/>
            <person name="Li F."/>
            <person name="Li D."/>
            <person name="Wei S."/>
            <person name="Han B."/>
            <person name="Jiang C."/>
            <person name="Yin Y."/>
            <person name="Xia T."/>
            <person name="Zhang Z."/>
            <person name="Bennetzen J.L."/>
            <person name="Zhao S."/>
            <person name="Wan X."/>
        </authorList>
    </citation>
    <scope>NUCLEOTIDE SEQUENCE [LARGE SCALE GENOMIC DNA]</scope>
    <source>
        <strain evidence="2">cv. Shuchazao</strain>
        <tissue evidence="1">Leaf</tissue>
    </source>
</reference>
<proteinExistence type="predicted"/>
<gene>
    <name evidence="1" type="ORF">TEA_015230</name>
</gene>
<dbReference type="AlphaFoldDB" id="A0A4S4DWW2"/>
<name>A0A4S4DWW2_CAMSN</name>
<dbReference type="STRING" id="542762.A0A4S4DWW2"/>
<dbReference type="Proteomes" id="UP000306102">
    <property type="component" value="Unassembled WGS sequence"/>
</dbReference>
<comment type="caution">
    <text evidence="1">The sequence shown here is derived from an EMBL/GenBank/DDBJ whole genome shotgun (WGS) entry which is preliminary data.</text>
</comment>
<accession>A0A4S4DWW2</accession>
<evidence type="ECO:0000313" key="1">
    <source>
        <dbReference type="EMBL" id="THG07871.1"/>
    </source>
</evidence>
<dbReference type="Gene3D" id="3.60.20.30">
    <property type="entry name" value="(Glycosyl)asparaginase"/>
    <property type="match status" value="1"/>
</dbReference>